<evidence type="ECO:0000313" key="10">
    <source>
        <dbReference type="Proteomes" id="UP000460112"/>
    </source>
</evidence>
<evidence type="ECO:0000313" key="2">
    <source>
        <dbReference type="EMBL" id="ART97774.1"/>
    </source>
</evidence>
<evidence type="ECO:0000313" key="5">
    <source>
        <dbReference type="EMBL" id="PKZ90947.1"/>
    </source>
</evidence>
<gene>
    <name evidence="2" type="ORF">CCE30_02020</name>
    <name evidence="5" type="ORF">CYJ86_00250</name>
    <name evidence="4" type="ORF">F8244_05285</name>
    <name evidence="6" type="ORF">J3E67_000520</name>
    <name evidence="3" type="ORF">LJCM1025_00470</name>
</gene>
<reference evidence="2 7" key="1">
    <citation type="submission" date="2017-05" db="EMBL/GenBank/DDBJ databases">
        <authorList>
            <person name="Oh N.-S."/>
        </authorList>
    </citation>
    <scope>NUCLEOTIDE SEQUENCE [LARGE SCALE GENOMIC DNA]</scope>
    <source>
        <strain evidence="2 7">4M13</strain>
    </source>
</reference>
<reference evidence="4 10" key="4">
    <citation type="submission" date="2019-09" db="EMBL/GenBank/DDBJ databases">
        <title>Investigation of probiotic properties of different lactic acid bacteria.</title>
        <authorList>
            <person name="Jaomanjaka F."/>
            <person name="Blanc P."/>
        </authorList>
    </citation>
    <scope>NUCLEOTIDE SEQUENCE [LARGE SCALE GENOMIC DNA]</scope>
    <source>
        <strain evidence="4 10">BIO6369</strain>
    </source>
</reference>
<dbReference type="EMBL" id="CP021427">
    <property type="protein sequence ID" value="ART97774.1"/>
    <property type="molecule type" value="Genomic_DNA"/>
</dbReference>
<dbReference type="Proteomes" id="UP000663932">
    <property type="component" value="Chromosome"/>
</dbReference>
<evidence type="ECO:0000313" key="8">
    <source>
        <dbReference type="Proteomes" id="UP000234740"/>
    </source>
</evidence>
<evidence type="ECO:0000313" key="9">
    <source>
        <dbReference type="Proteomes" id="UP000250668"/>
    </source>
</evidence>
<dbReference type="OrthoDB" id="2299812at2"/>
<keyword evidence="1" id="KW-0472">Membrane</keyword>
<feature type="transmembrane region" description="Helical" evidence="1">
    <location>
        <begin position="20"/>
        <end position="36"/>
    </location>
</feature>
<dbReference type="EMBL" id="WBOA01000001">
    <property type="protein sequence ID" value="KAB1951917.1"/>
    <property type="molecule type" value="Genomic_DNA"/>
</dbReference>
<dbReference type="STRING" id="324831.LGAS_0498"/>
<dbReference type="Proteomes" id="UP000250668">
    <property type="component" value="Unassembled WGS sequence"/>
</dbReference>
<accession>A0A133PBV6</accession>
<organism evidence="4 10">
    <name type="scientific">Lactobacillus gasseri</name>
    <dbReference type="NCBI Taxonomy" id="1596"/>
    <lineage>
        <taxon>Bacteria</taxon>
        <taxon>Bacillati</taxon>
        <taxon>Bacillota</taxon>
        <taxon>Bacilli</taxon>
        <taxon>Lactobacillales</taxon>
        <taxon>Lactobacillaceae</taxon>
        <taxon>Lactobacillus</taxon>
    </lineage>
</organism>
<reference evidence="3 9" key="3">
    <citation type="journal article" date="2018" name="Int. J. Syst. Evol. Microbiol.">
        <title>Lactobacillus paragasseri sp. nov., a sister taxon of Lactobacillus gasseri, based on whole-genome sequence analyses.</title>
        <authorList>
            <person name="Tanizawa Y."/>
            <person name="Tada I."/>
            <person name="Kobayashi H."/>
            <person name="Endo A."/>
            <person name="Maeno S."/>
            <person name="Toyoda A."/>
            <person name="Arita M."/>
            <person name="Nakamura Y."/>
            <person name="Sakamoto M."/>
            <person name="Ohkuma M."/>
            <person name="Tohno M."/>
        </authorList>
    </citation>
    <scope>NUCLEOTIDE SEQUENCE [LARGE SCALE GENOMIC DNA]</scope>
    <source>
        <strain evidence="3 9">JCM 1025</strain>
    </source>
</reference>
<evidence type="ECO:0000313" key="7">
    <source>
        <dbReference type="Proteomes" id="UP000195798"/>
    </source>
</evidence>
<protein>
    <submittedName>
        <fullName evidence="4">Uncharacterized protein</fullName>
    </submittedName>
</protein>
<dbReference type="GeneID" id="48924513"/>
<dbReference type="EMBL" id="BEXJ01000001">
    <property type="protein sequence ID" value="GBA94304.1"/>
    <property type="molecule type" value="Genomic_DNA"/>
</dbReference>
<sequence>MIFMKTKKVSREEEARRKRVLYWTIFVIAINIPQLFFKNIFIEGFAMIGTIYALYRLVVFDNKKNRLSRKYYDWKGRPLDAKNKN</sequence>
<dbReference type="Proteomes" id="UP000460112">
    <property type="component" value="Unassembled WGS sequence"/>
</dbReference>
<keyword evidence="1" id="KW-1133">Transmembrane helix</keyword>
<evidence type="ECO:0000313" key="3">
    <source>
        <dbReference type="EMBL" id="GBA94304.1"/>
    </source>
</evidence>
<proteinExistence type="predicted"/>
<name>A0A133PBV6_LACGS</name>
<dbReference type="eggNOG" id="ENOG502ZZ4P">
    <property type="taxonomic scope" value="Bacteria"/>
</dbReference>
<dbReference type="AlphaFoldDB" id="A0A133PBV6"/>
<dbReference type="EMBL" id="PKKC01000001">
    <property type="protein sequence ID" value="PKZ90947.1"/>
    <property type="molecule type" value="Genomic_DNA"/>
</dbReference>
<dbReference type="Proteomes" id="UP000195798">
    <property type="component" value="Chromosome"/>
</dbReference>
<evidence type="ECO:0000313" key="4">
    <source>
        <dbReference type="EMBL" id="KAB1951917.1"/>
    </source>
</evidence>
<evidence type="ECO:0000313" key="6">
    <source>
        <dbReference type="EMBL" id="QTD66202.1"/>
    </source>
</evidence>
<dbReference type="RefSeq" id="WP_003647656.1">
    <property type="nucleotide sequence ID" value="NZ_BEXJ01000001.1"/>
</dbReference>
<keyword evidence="1" id="KW-0812">Transmembrane</keyword>
<reference evidence="6" key="5">
    <citation type="submission" date="2021-03" db="EMBL/GenBank/DDBJ databases">
        <title>Whole genome sequence of Lactobacillus gasseri HL75.</title>
        <authorList>
            <person name="Kim J.-M."/>
            <person name="Chung S.H."/>
            <person name="Kim J.-S."/>
        </authorList>
    </citation>
    <scope>NUCLEOTIDE SEQUENCE</scope>
    <source>
        <strain evidence="6">HL75</strain>
    </source>
</reference>
<feature type="transmembrane region" description="Helical" evidence="1">
    <location>
        <begin position="42"/>
        <end position="60"/>
    </location>
</feature>
<evidence type="ECO:0000256" key="1">
    <source>
        <dbReference type="SAM" id="Phobius"/>
    </source>
</evidence>
<dbReference type="OMA" id="YDWKGRP"/>
<reference evidence="5 8" key="2">
    <citation type="submission" date="2017-12" db="EMBL/GenBank/DDBJ databases">
        <title>Phylogenetic diversity of female urinary microbiome.</title>
        <authorList>
            <person name="Thomas-White K."/>
            <person name="Wolfe A.J."/>
        </authorList>
    </citation>
    <scope>NUCLEOTIDE SEQUENCE [LARGE SCALE GENOMIC DNA]</scope>
    <source>
        <strain evidence="5 8">UMB0099</strain>
    </source>
</reference>
<dbReference type="Proteomes" id="UP000234740">
    <property type="component" value="Unassembled WGS sequence"/>
</dbReference>
<dbReference type="EMBL" id="CP071801">
    <property type="protein sequence ID" value="QTD66202.1"/>
    <property type="molecule type" value="Genomic_DNA"/>
</dbReference>